<dbReference type="EMBL" id="CAXAJV020001299">
    <property type="protein sequence ID" value="CAL7948313.1"/>
    <property type="molecule type" value="Genomic_DNA"/>
</dbReference>
<reference evidence="6 7" key="1">
    <citation type="submission" date="2024-08" db="EMBL/GenBank/DDBJ databases">
        <authorList>
            <person name="Will J Nash"/>
            <person name="Angela Man"/>
            <person name="Seanna McTaggart"/>
            <person name="Kendall Baker"/>
            <person name="Tom Barker"/>
            <person name="Leah Catchpole"/>
            <person name="Alex Durrant"/>
            <person name="Karim Gharbi"/>
            <person name="Naomi Irish"/>
            <person name="Gemy Kaithakottil"/>
            <person name="Debby Ku"/>
            <person name="Aaliyah Providence"/>
            <person name="Felix Shaw"/>
            <person name="David Swarbreck"/>
            <person name="Chris Watkins"/>
            <person name="Ann M. McCartney"/>
            <person name="Giulio Formenti"/>
            <person name="Alice Mouton"/>
            <person name="Noel Vella"/>
            <person name="Bjorn M von Reumont"/>
            <person name="Adriana Vella"/>
            <person name="Wilfried Haerty"/>
        </authorList>
    </citation>
    <scope>NUCLEOTIDE SEQUENCE [LARGE SCALE GENOMIC DNA]</scope>
</reference>
<evidence type="ECO:0000256" key="2">
    <source>
        <dbReference type="PIRNR" id="PIRNR036514"/>
    </source>
</evidence>
<evidence type="ECO:0000313" key="6">
    <source>
        <dbReference type="EMBL" id="CAL7948313.1"/>
    </source>
</evidence>
<evidence type="ECO:0000313" key="7">
    <source>
        <dbReference type="Proteomes" id="UP001642520"/>
    </source>
</evidence>
<dbReference type="CDD" id="cd06526">
    <property type="entry name" value="metazoan_ACD"/>
    <property type="match status" value="1"/>
</dbReference>
<dbReference type="InterPro" id="IPR008978">
    <property type="entry name" value="HSP20-like_chaperone"/>
</dbReference>
<dbReference type="SUPFAM" id="SSF49764">
    <property type="entry name" value="HSP20-like chaperones"/>
    <property type="match status" value="1"/>
</dbReference>
<evidence type="ECO:0000256" key="3">
    <source>
        <dbReference type="PROSITE-ProRule" id="PRU00285"/>
    </source>
</evidence>
<keyword evidence="7" id="KW-1185">Reference proteome</keyword>
<feature type="domain" description="SHSP" evidence="5">
    <location>
        <begin position="62"/>
        <end position="171"/>
    </location>
</feature>
<dbReference type="PANTHER" id="PTHR45640">
    <property type="entry name" value="HEAT SHOCK PROTEIN HSP-12.2-RELATED"/>
    <property type="match status" value="1"/>
</dbReference>
<dbReference type="InterPro" id="IPR002068">
    <property type="entry name" value="A-crystallin/Hsp20_dom"/>
</dbReference>
<dbReference type="PROSITE" id="PS01031">
    <property type="entry name" value="SHSP"/>
    <property type="match status" value="1"/>
</dbReference>
<dbReference type="PRINTS" id="PR00299">
    <property type="entry name" value="ACRYSTALLIN"/>
</dbReference>
<organism evidence="6 7">
    <name type="scientific">Xylocopa violacea</name>
    <name type="common">Violet carpenter bee</name>
    <name type="synonym">Apis violacea</name>
    <dbReference type="NCBI Taxonomy" id="135666"/>
    <lineage>
        <taxon>Eukaryota</taxon>
        <taxon>Metazoa</taxon>
        <taxon>Ecdysozoa</taxon>
        <taxon>Arthropoda</taxon>
        <taxon>Hexapoda</taxon>
        <taxon>Insecta</taxon>
        <taxon>Pterygota</taxon>
        <taxon>Neoptera</taxon>
        <taxon>Endopterygota</taxon>
        <taxon>Hymenoptera</taxon>
        <taxon>Apocrita</taxon>
        <taxon>Aculeata</taxon>
        <taxon>Apoidea</taxon>
        <taxon>Anthophila</taxon>
        <taxon>Apidae</taxon>
        <taxon>Xylocopa</taxon>
        <taxon>Xylocopa</taxon>
    </lineage>
</organism>
<dbReference type="Pfam" id="PF00011">
    <property type="entry name" value="HSP20"/>
    <property type="match status" value="1"/>
</dbReference>
<dbReference type="InterPro" id="IPR055269">
    <property type="entry name" value="Alpha-crystallin/HSP_16"/>
</dbReference>
<evidence type="ECO:0000256" key="1">
    <source>
        <dbReference type="ARBA" id="ARBA00023016"/>
    </source>
</evidence>
<accession>A0ABP1P4V8</accession>
<gene>
    <name evidence="6" type="ORF">XYLVIOL_LOCUS8783</name>
</gene>
<dbReference type="Proteomes" id="UP001642520">
    <property type="component" value="Unassembled WGS sequence"/>
</dbReference>
<dbReference type="PANTHER" id="PTHR45640:SF13">
    <property type="entry name" value="HEAT SHOCK PROTEIN 22-RELATED"/>
    <property type="match status" value="1"/>
</dbReference>
<sequence>MRRGVTLIPRLFSHWWETLEQSHRLLDQHFGRGLRPDQLFSSSFARSPFRQFPPSFYKPWVDWEQDDDNGWSIVKNDKDKFRVILDVQQFKPEEINVKVVDDFIVVEGKHEDKQDDHGLISRHFIRKYLVPDQCDPEKAMSSLSEDGILTITAPLKPEAIENKREKVIKIERTGKALEDEPQKIKQNQ</sequence>
<protein>
    <recommendedName>
        <fullName evidence="5">SHSP domain-containing protein</fullName>
    </recommendedName>
</protein>
<evidence type="ECO:0000256" key="4">
    <source>
        <dbReference type="RuleBase" id="RU003616"/>
    </source>
</evidence>
<evidence type="ECO:0000259" key="5">
    <source>
        <dbReference type="PROSITE" id="PS01031"/>
    </source>
</evidence>
<comment type="similarity">
    <text evidence="2 3 4">Belongs to the small heat shock protein (HSP20) family.</text>
</comment>
<dbReference type="Gene3D" id="2.60.40.790">
    <property type="match status" value="1"/>
</dbReference>
<name>A0ABP1P4V8_XYLVO</name>
<dbReference type="PIRSF" id="PIRSF036514">
    <property type="entry name" value="Sm_HSP_B1"/>
    <property type="match status" value="1"/>
</dbReference>
<keyword evidence="1" id="KW-0346">Stress response</keyword>
<proteinExistence type="inferred from homology"/>
<comment type="caution">
    <text evidence="6">The sequence shown here is derived from an EMBL/GenBank/DDBJ whole genome shotgun (WGS) entry which is preliminary data.</text>
</comment>
<dbReference type="InterPro" id="IPR001436">
    <property type="entry name" value="Alpha-crystallin/sHSP_animal"/>
</dbReference>